<dbReference type="Pfam" id="PF13041">
    <property type="entry name" value="PPR_2"/>
    <property type="match status" value="1"/>
</dbReference>
<dbReference type="FunFam" id="1.25.40.10:FF:000196">
    <property type="entry name" value="Pentatricopeptide repeat-containing protein At4g14850"/>
    <property type="match status" value="1"/>
</dbReference>
<evidence type="ECO:0000256" key="3">
    <source>
        <dbReference type="ARBA" id="ARBA00022946"/>
    </source>
</evidence>
<feature type="repeat" description="PPR" evidence="5">
    <location>
        <begin position="97"/>
        <end position="131"/>
    </location>
</feature>
<dbReference type="Pfam" id="PF20431">
    <property type="entry name" value="E_motif"/>
    <property type="match status" value="1"/>
</dbReference>
<feature type="repeat" description="PPR" evidence="5">
    <location>
        <begin position="407"/>
        <end position="441"/>
    </location>
</feature>
<evidence type="ECO:0000256" key="4">
    <source>
        <dbReference type="ARBA" id="ARBA00023128"/>
    </source>
</evidence>
<dbReference type="InterPro" id="IPR046848">
    <property type="entry name" value="E_motif"/>
</dbReference>
<dbReference type="AlphaFoldDB" id="A0A438DW75"/>
<dbReference type="InterPro" id="IPR046960">
    <property type="entry name" value="PPR_At4g14850-like_plant"/>
</dbReference>
<dbReference type="InterPro" id="IPR011990">
    <property type="entry name" value="TPR-like_helical_dom_sf"/>
</dbReference>
<dbReference type="FunFam" id="1.25.40.10:FF:001797">
    <property type="entry name" value="Pentatricopeptide repeat-containing protein At4g14050, mitochondrial"/>
    <property type="match status" value="1"/>
</dbReference>
<comment type="caution">
    <text evidence="6">The sequence shown here is derived from an EMBL/GenBank/DDBJ whole genome shotgun (WGS) entry which is preliminary data.</text>
</comment>
<dbReference type="PROSITE" id="PS51375">
    <property type="entry name" value="PPR"/>
    <property type="match status" value="4"/>
</dbReference>
<dbReference type="Pfam" id="PF13812">
    <property type="entry name" value="PPR_3"/>
    <property type="match status" value="2"/>
</dbReference>
<name>A0A438DW75_VITVI</name>
<dbReference type="GO" id="GO:0009451">
    <property type="term" value="P:RNA modification"/>
    <property type="evidence" value="ECO:0007669"/>
    <property type="project" value="InterPro"/>
</dbReference>
<accession>A0A438DW75</accession>
<dbReference type="InterPro" id="IPR002885">
    <property type="entry name" value="PPR_rpt"/>
</dbReference>
<keyword evidence="2" id="KW-0677">Repeat</keyword>
<feature type="repeat" description="PPR" evidence="5">
    <location>
        <begin position="337"/>
        <end position="371"/>
    </location>
</feature>
<protein>
    <submittedName>
        <fullName evidence="6">Pentatricopeptide repeat-containing protein, mitochondrial</fullName>
    </submittedName>
</protein>
<evidence type="ECO:0000313" key="7">
    <source>
        <dbReference type="Proteomes" id="UP000288805"/>
    </source>
</evidence>
<dbReference type="FunFam" id="1.25.40.10:FF:001103">
    <property type="entry name" value="Glycerol-3-phosphate dehydrogenase [NAD(+)]"/>
    <property type="match status" value="1"/>
</dbReference>
<gene>
    <name evidence="6" type="primary">PCMP-E86_3</name>
    <name evidence="6" type="ORF">CK203_074616</name>
</gene>
<sequence>MIKALRPQVGFATNNVKETVLSKLRAEQSSNEYITSLCKQKLFNEAIKAFEFLQKKTGFCLTLSTYAYLISACSYLRSLEHGKKIHDHMLKSKSHPDLTLQNHILNMYGKCKSLKDAQKVFDAMPERNVVSWTSVIAGYSQNGFSQLGYELEALCYFKEMLHQGVYLPNEFIFGSVFSACSSLLQPEYGRQLHGMSIKFGLGRDVFAGCSLCDMYAKCGLLSCARVVFYQIGRPDLVAWNAIIAGFAYGGDAKEAIAFFSQMRHQGLIPDEITVRSLLCACTSPSELYQGMQVHGYINKMGLDLDVPVCNTLLTMYAKCSELRDAIFFFEEMRCNADLVSWNAILTACMRHDQAEEVFRLLKLMCISQHRPDYITLTNVLGASAETVSIEIGNQVHCYALKTGLNCDTSVTNGLIDLYAKCGSLKTAHKIFDSMINPDVVSWSSLILGHVGLVEEGWKLYGTMEKEFGIAPTREHCSCMVDLLARAGCLNEAEGFIHQMAFDPDIVVWKTLLAACKTHGNVDVGKRAAENILKIDPSNSAAHVLLCNIYASKGNWEDVARLRSLMKQRGVRKVPGQSWIEVKDRIHVFFVEDSLHPERNKIYTMLEELLLQMLDAGYVPFQK</sequence>
<reference evidence="6 7" key="1">
    <citation type="journal article" date="2018" name="PLoS Genet.">
        <title>Population sequencing reveals clonal diversity and ancestral inbreeding in the grapevine cultivar Chardonnay.</title>
        <authorList>
            <person name="Roach M.J."/>
            <person name="Johnson D.L."/>
            <person name="Bohlmann J."/>
            <person name="van Vuuren H.J."/>
            <person name="Jones S.J."/>
            <person name="Pretorius I.S."/>
            <person name="Schmidt S.A."/>
            <person name="Borneman A.R."/>
        </authorList>
    </citation>
    <scope>NUCLEOTIDE SEQUENCE [LARGE SCALE GENOMIC DNA]</scope>
    <source>
        <strain evidence="7">cv. Chardonnay</strain>
        <tissue evidence="6">Leaf</tissue>
    </source>
</reference>
<proteinExistence type="predicted"/>
<dbReference type="Proteomes" id="UP000288805">
    <property type="component" value="Unassembled WGS sequence"/>
</dbReference>
<dbReference type="GO" id="GO:0005739">
    <property type="term" value="C:mitochondrion"/>
    <property type="evidence" value="ECO:0007669"/>
    <property type="project" value="UniProtKB-SubCell"/>
</dbReference>
<dbReference type="Gene3D" id="1.25.40.10">
    <property type="entry name" value="Tetratricopeptide repeat domain"/>
    <property type="match status" value="5"/>
</dbReference>
<evidence type="ECO:0000313" key="6">
    <source>
        <dbReference type="EMBL" id="RVW39727.1"/>
    </source>
</evidence>
<dbReference type="PANTHER" id="PTHR24015">
    <property type="entry name" value="OS07G0578800 PROTEIN-RELATED"/>
    <property type="match status" value="1"/>
</dbReference>
<dbReference type="PANTHER" id="PTHR24015:SF1672">
    <property type="entry name" value="OS06G0506100 PROTEIN"/>
    <property type="match status" value="1"/>
</dbReference>
<dbReference type="GO" id="GO:0003723">
    <property type="term" value="F:RNA binding"/>
    <property type="evidence" value="ECO:0007669"/>
    <property type="project" value="InterPro"/>
</dbReference>
<dbReference type="NCBIfam" id="TIGR00756">
    <property type="entry name" value="PPR"/>
    <property type="match status" value="2"/>
</dbReference>
<evidence type="ECO:0000256" key="1">
    <source>
        <dbReference type="ARBA" id="ARBA00004173"/>
    </source>
</evidence>
<keyword evidence="3" id="KW-0809">Transit peptide</keyword>
<keyword evidence="4" id="KW-0496">Mitochondrion</keyword>
<dbReference type="EMBL" id="QGNW01001471">
    <property type="protein sequence ID" value="RVW39727.1"/>
    <property type="molecule type" value="Genomic_DNA"/>
</dbReference>
<evidence type="ECO:0000256" key="2">
    <source>
        <dbReference type="ARBA" id="ARBA00022737"/>
    </source>
</evidence>
<feature type="repeat" description="PPR" evidence="5">
    <location>
        <begin position="235"/>
        <end position="269"/>
    </location>
</feature>
<dbReference type="FunFam" id="1.25.40.10:FF:000689">
    <property type="entry name" value="Tetratricopeptide repeat (TPR)-like superfamily protein"/>
    <property type="match status" value="1"/>
</dbReference>
<organism evidence="6 7">
    <name type="scientific">Vitis vinifera</name>
    <name type="common">Grape</name>
    <dbReference type="NCBI Taxonomy" id="29760"/>
    <lineage>
        <taxon>Eukaryota</taxon>
        <taxon>Viridiplantae</taxon>
        <taxon>Streptophyta</taxon>
        <taxon>Embryophyta</taxon>
        <taxon>Tracheophyta</taxon>
        <taxon>Spermatophyta</taxon>
        <taxon>Magnoliopsida</taxon>
        <taxon>eudicotyledons</taxon>
        <taxon>Gunneridae</taxon>
        <taxon>Pentapetalae</taxon>
        <taxon>rosids</taxon>
        <taxon>Vitales</taxon>
        <taxon>Vitaceae</taxon>
        <taxon>Viteae</taxon>
        <taxon>Vitis</taxon>
    </lineage>
</organism>
<evidence type="ECO:0000256" key="5">
    <source>
        <dbReference type="PROSITE-ProRule" id="PRU00708"/>
    </source>
</evidence>
<comment type="subcellular location">
    <subcellularLocation>
        <location evidence="1">Mitochondrion</location>
    </subcellularLocation>
</comment>
<dbReference type="Pfam" id="PF01535">
    <property type="entry name" value="PPR"/>
    <property type="match status" value="3"/>
</dbReference>